<comment type="catalytic activity">
    <reaction evidence="1">
        <text>dihydroxyacetone + phosphoenolpyruvate = dihydroxyacetone phosphate + pyruvate</text>
        <dbReference type="Rhea" id="RHEA:18381"/>
        <dbReference type="ChEBI" id="CHEBI:15361"/>
        <dbReference type="ChEBI" id="CHEBI:16016"/>
        <dbReference type="ChEBI" id="CHEBI:57642"/>
        <dbReference type="ChEBI" id="CHEBI:58702"/>
        <dbReference type="EC" id="2.7.1.121"/>
    </reaction>
</comment>
<keyword evidence="7" id="KW-0418">Kinase</keyword>
<dbReference type="InterPro" id="IPR012844">
    <property type="entry name" value="DhaM_N"/>
</dbReference>
<dbReference type="Proteomes" id="UP000322976">
    <property type="component" value="Unassembled WGS sequence"/>
</dbReference>
<name>A0A5D8QI78_9THEO</name>
<dbReference type="PROSITE" id="PS51096">
    <property type="entry name" value="PTS_EIIA_TYPE_4"/>
    <property type="match status" value="1"/>
</dbReference>
<keyword evidence="8" id="KW-1185">Reference proteome</keyword>
<dbReference type="PANTHER" id="PTHR38594:SF1">
    <property type="entry name" value="PEP-DEPENDENT DIHYDROXYACETONE KINASE, PHOSPHORYL DONOR SUBUNIT DHAM"/>
    <property type="match status" value="1"/>
</dbReference>
<dbReference type="EC" id="2.7.1.121" evidence="3"/>
<accession>A0A5D8QI78</accession>
<evidence type="ECO:0000256" key="2">
    <source>
        <dbReference type="ARBA" id="ARBA00002788"/>
    </source>
</evidence>
<sequence>MIGLVIVSHSRKLAEGLCELTNQLSQGKVKILPAGGMEDGSLGTDATRIMDAIQEADSGDGVLIIADLGSAILSSDMAIEMLDENKKSKIVIADAPFVEGGVAAAVEASLGSDLNKVKEAAEGAKELKKIFK</sequence>
<dbReference type="AlphaFoldDB" id="A0A5D8QI78"/>
<dbReference type="Pfam" id="PF03610">
    <property type="entry name" value="EIIA-man"/>
    <property type="match status" value="1"/>
</dbReference>
<evidence type="ECO:0000256" key="3">
    <source>
        <dbReference type="ARBA" id="ARBA00012095"/>
    </source>
</evidence>
<dbReference type="GO" id="GO:0016020">
    <property type="term" value="C:membrane"/>
    <property type="evidence" value="ECO:0007669"/>
    <property type="project" value="InterPro"/>
</dbReference>
<dbReference type="InterPro" id="IPR039643">
    <property type="entry name" value="DhaM"/>
</dbReference>
<dbReference type="RefSeq" id="WP_149544575.1">
    <property type="nucleotide sequence ID" value="NZ_VTPS01000003.1"/>
</dbReference>
<dbReference type="GO" id="GO:0047324">
    <property type="term" value="F:phosphoenolpyruvate-glycerone phosphotransferase activity"/>
    <property type="evidence" value="ECO:0007669"/>
    <property type="project" value="UniProtKB-EC"/>
</dbReference>
<evidence type="ECO:0000256" key="4">
    <source>
        <dbReference type="ARBA" id="ARBA00022679"/>
    </source>
</evidence>
<dbReference type="GO" id="GO:0019563">
    <property type="term" value="P:glycerol catabolic process"/>
    <property type="evidence" value="ECO:0007669"/>
    <property type="project" value="InterPro"/>
</dbReference>
<evidence type="ECO:0000256" key="1">
    <source>
        <dbReference type="ARBA" id="ARBA00001113"/>
    </source>
</evidence>
<dbReference type="PANTHER" id="PTHR38594">
    <property type="entry name" value="PEP-DEPENDENT DIHYDROXYACETONE KINASE, PHOSPHORYL DONOR SUBUNIT DHAM"/>
    <property type="match status" value="1"/>
</dbReference>
<dbReference type="GO" id="GO:0009401">
    <property type="term" value="P:phosphoenolpyruvate-dependent sugar phosphotransferase system"/>
    <property type="evidence" value="ECO:0007669"/>
    <property type="project" value="InterPro"/>
</dbReference>
<evidence type="ECO:0000313" key="7">
    <source>
        <dbReference type="EMBL" id="TZE83018.1"/>
    </source>
</evidence>
<dbReference type="SUPFAM" id="SSF53062">
    <property type="entry name" value="PTS system fructose IIA component-like"/>
    <property type="match status" value="1"/>
</dbReference>
<proteinExistence type="predicted"/>
<organism evidence="7 8">
    <name type="scientific">Calorimonas adulescens</name>
    <dbReference type="NCBI Taxonomy" id="2606906"/>
    <lineage>
        <taxon>Bacteria</taxon>
        <taxon>Bacillati</taxon>
        <taxon>Bacillota</taxon>
        <taxon>Clostridia</taxon>
        <taxon>Thermoanaerobacterales</taxon>
        <taxon>Thermoanaerobacteraceae</taxon>
        <taxon>Calorimonas</taxon>
    </lineage>
</organism>
<keyword evidence="4 7" id="KW-0808">Transferase</keyword>
<dbReference type="InterPro" id="IPR004701">
    <property type="entry name" value="PTS_EIIA_man-typ"/>
</dbReference>
<evidence type="ECO:0000256" key="5">
    <source>
        <dbReference type="ARBA" id="ARBA00046577"/>
    </source>
</evidence>
<evidence type="ECO:0000313" key="8">
    <source>
        <dbReference type="Proteomes" id="UP000322976"/>
    </source>
</evidence>
<gene>
    <name evidence="7" type="primary">dhaM</name>
    <name evidence="7" type="ORF">FWJ32_03460</name>
</gene>
<protein>
    <recommendedName>
        <fullName evidence="3">phosphoenolpyruvate--glycerone phosphotransferase</fullName>
        <ecNumber evidence="3">2.7.1.121</ecNumber>
    </recommendedName>
</protein>
<feature type="domain" description="PTS EIIA type-4" evidence="6">
    <location>
        <begin position="1"/>
        <end position="128"/>
    </location>
</feature>
<comment type="caution">
    <text evidence="7">The sequence shown here is derived from an EMBL/GenBank/DDBJ whole genome shotgun (WGS) entry which is preliminary data.</text>
</comment>
<reference evidence="7 8" key="1">
    <citation type="submission" date="2019-08" db="EMBL/GenBank/DDBJ databases">
        <title>Calorimonas adulescens gen. nov., sp. nov., an anaerobic thermophilic bacterium from Sakhalin hot spring.</title>
        <authorList>
            <person name="Khomyakova M.A."/>
            <person name="Merkel A.Y."/>
            <person name="Novikov A."/>
            <person name="Bonch-Osmolovskaya E.A."/>
            <person name="Slobodkin A.I."/>
        </authorList>
    </citation>
    <scope>NUCLEOTIDE SEQUENCE [LARGE SCALE GENOMIC DNA]</scope>
    <source>
        <strain evidence="7 8">A05MB</strain>
    </source>
</reference>
<dbReference type="NCBIfam" id="TIGR02364">
    <property type="entry name" value="dha_pts"/>
    <property type="match status" value="1"/>
</dbReference>
<dbReference type="Gene3D" id="3.40.50.510">
    <property type="entry name" value="Phosphotransferase system, mannose-type IIA component"/>
    <property type="match status" value="1"/>
</dbReference>
<comment type="function">
    <text evidence="2">Component of the dihydroxyacetone kinase complex, which is responsible for the phosphoenolpyruvate (PEP)-dependent phosphorylation of dihydroxyacetone. DhaM serves as the phosphoryl donor. Is phosphorylated by phosphoenolpyruvate in an EI- and HPr-dependent reaction, and a phosphorelay system on histidine residues finally leads to phosphoryl transfer to DhaL and dihydroxyacetone.</text>
</comment>
<comment type="subunit">
    <text evidence="5">Homodimer. The dihydroxyacetone kinase complex is composed of a homodimer of DhaM, a homodimer of DhaK and the subunit DhaL.</text>
</comment>
<dbReference type="EMBL" id="VTPS01000003">
    <property type="protein sequence ID" value="TZE83018.1"/>
    <property type="molecule type" value="Genomic_DNA"/>
</dbReference>
<dbReference type="InterPro" id="IPR036662">
    <property type="entry name" value="PTS_EIIA_man-typ_sf"/>
</dbReference>
<evidence type="ECO:0000259" key="6">
    <source>
        <dbReference type="PROSITE" id="PS51096"/>
    </source>
</evidence>